<gene>
    <name evidence="1" type="ORF">Adt_26804</name>
</gene>
<dbReference type="AlphaFoldDB" id="A0ABD1RSM4"/>
<evidence type="ECO:0000313" key="2">
    <source>
        <dbReference type="Proteomes" id="UP001604336"/>
    </source>
</evidence>
<dbReference type="EMBL" id="JBFOLK010000008">
    <property type="protein sequence ID" value="KAL2491176.1"/>
    <property type="molecule type" value="Genomic_DNA"/>
</dbReference>
<protein>
    <submittedName>
        <fullName evidence="1">Lipase 3 domain-containing protein</fullName>
    </submittedName>
</protein>
<reference evidence="2" key="1">
    <citation type="submission" date="2024-07" db="EMBL/GenBank/DDBJ databases">
        <title>Two chromosome-level genome assemblies of Korean endemic species Abeliophyllum distichum and Forsythia ovata (Oleaceae).</title>
        <authorList>
            <person name="Jang H."/>
        </authorList>
    </citation>
    <scope>NUCLEOTIDE SEQUENCE [LARGE SCALE GENOMIC DNA]</scope>
</reference>
<name>A0ABD1RSM4_9LAMI</name>
<proteinExistence type="predicted"/>
<comment type="caution">
    <text evidence="1">The sequence shown here is derived from an EMBL/GenBank/DDBJ whole genome shotgun (WGS) entry which is preliminary data.</text>
</comment>
<evidence type="ECO:0000313" key="1">
    <source>
        <dbReference type="EMBL" id="KAL2491176.1"/>
    </source>
</evidence>
<dbReference type="Proteomes" id="UP001604336">
    <property type="component" value="Unassembled WGS sequence"/>
</dbReference>
<keyword evidence="2" id="KW-1185">Reference proteome</keyword>
<accession>A0ABD1RSM4</accession>
<sequence length="173" mass="19310">MDVLGLKAGIHGMAPPFSFVGNGVMDVRMSQPSQISALGPAEKPSMSAAPPRNLPWGFTSIYPFRSLWAGGKNRCEPAISVDDGVLVEEKEENRNDERESEGQNGNWVLQILQVRSLREEDERDGKLVEEMGLKLEDEDKNVGLNANDENKGECCNENEDFDLCTIKFFQNLY</sequence>
<organism evidence="1 2">
    <name type="scientific">Abeliophyllum distichum</name>
    <dbReference type="NCBI Taxonomy" id="126358"/>
    <lineage>
        <taxon>Eukaryota</taxon>
        <taxon>Viridiplantae</taxon>
        <taxon>Streptophyta</taxon>
        <taxon>Embryophyta</taxon>
        <taxon>Tracheophyta</taxon>
        <taxon>Spermatophyta</taxon>
        <taxon>Magnoliopsida</taxon>
        <taxon>eudicotyledons</taxon>
        <taxon>Gunneridae</taxon>
        <taxon>Pentapetalae</taxon>
        <taxon>asterids</taxon>
        <taxon>lamiids</taxon>
        <taxon>Lamiales</taxon>
        <taxon>Oleaceae</taxon>
        <taxon>Forsythieae</taxon>
        <taxon>Abeliophyllum</taxon>
    </lineage>
</organism>